<sequence>MNKMHVTLAVVVGLIIGGVVGAIGYSKTAARYDAMTTACVMVNQAVEHEILKPEQVKELGELTGQTLKKDYASVASKFKFSEKQLGNASEGSNCSQFIVGVNAAQ</sequence>
<dbReference type="RefSeq" id="WP_001038418.1">
    <property type="nucleotide sequence ID" value="NZ_JEXD01000022.1"/>
</dbReference>
<reference evidence="1 2" key="1">
    <citation type="submission" date="2014-02" db="EMBL/GenBank/DDBJ databases">
        <title>Comparative genomics and transcriptomics to identify genetic mechanisms underlying the emergence of carbapenem resistant Acinetobacter baumannii (CRAb).</title>
        <authorList>
            <person name="Harris A.D."/>
            <person name="Johnson K.J."/>
            <person name="George J."/>
            <person name="Shefchek K."/>
            <person name="Daugherty S.C."/>
            <person name="Parankush S."/>
            <person name="Sadzewicz L."/>
            <person name="Tallon L."/>
            <person name="Sengamalay N."/>
            <person name="Hazen T.H."/>
            <person name="Rasko D.A."/>
        </authorList>
    </citation>
    <scope>NUCLEOTIDE SEQUENCE [LARGE SCALE GENOMIC DNA]</scope>
    <source>
        <strain evidence="1 2">625974</strain>
    </source>
</reference>
<proteinExistence type="predicted"/>
<dbReference type="PATRIC" id="fig|1310607.3.peg.2475"/>
<name>A0A009PW95_ACIBA</name>
<organism evidence="1 2">
    <name type="scientific">Acinetobacter baumannii 625974</name>
    <dbReference type="NCBI Taxonomy" id="1310607"/>
    <lineage>
        <taxon>Bacteria</taxon>
        <taxon>Pseudomonadati</taxon>
        <taxon>Pseudomonadota</taxon>
        <taxon>Gammaproteobacteria</taxon>
        <taxon>Moraxellales</taxon>
        <taxon>Moraxellaceae</taxon>
        <taxon>Acinetobacter</taxon>
        <taxon>Acinetobacter calcoaceticus/baumannii complex</taxon>
    </lineage>
</organism>
<comment type="caution">
    <text evidence="1">The sequence shown here is derived from an EMBL/GenBank/DDBJ whole genome shotgun (WGS) entry which is preliminary data.</text>
</comment>
<gene>
    <name evidence="1" type="ORF">J506_2550</name>
</gene>
<dbReference type="Proteomes" id="UP000021108">
    <property type="component" value="Unassembled WGS sequence"/>
</dbReference>
<evidence type="ECO:0000313" key="2">
    <source>
        <dbReference type="Proteomes" id="UP000021108"/>
    </source>
</evidence>
<evidence type="ECO:0000313" key="1">
    <source>
        <dbReference type="EMBL" id="EXC06548.1"/>
    </source>
</evidence>
<dbReference type="AlphaFoldDB" id="A0A009PW95"/>
<dbReference type="EMBL" id="JEXD01000022">
    <property type="protein sequence ID" value="EXC06548.1"/>
    <property type="molecule type" value="Genomic_DNA"/>
</dbReference>
<protein>
    <submittedName>
        <fullName evidence="1">Uncharacterized protein</fullName>
    </submittedName>
</protein>
<accession>A0A009PW95</accession>